<evidence type="ECO:0000256" key="5">
    <source>
        <dbReference type="ARBA" id="ARBA00022692"/>
    </source>
</evidence>
<keyword evidence="5 10" id="KW-0812">Transmembrane</keyword>
<gene>
    <name evidence="10" type="primary">mscL</name>
    <name evidence="12" type="ORF">GCM10009769_18440</name>
</gene>
<comment type="function">
    <text evidence="10">Channel that opens in response to stretch forces in the membrane lipid bilayer. May participate in the regulation of osmotic pressure changes within the cell.</text>
</comment>
<dbReference type="Gene3D" id="1.10.1200.120">
    <property type="entry name" value="Large-conductance mechanosensitive channel, MscL, domain 1"/>
    <property type="match status" value="1"/>
</dbReference>
<evidence type="ECO:0000256" key="10">
    <source>
        <dbReference type="HAMAP-Rule" id="MF_00115"/>
    </source>
</evidence>
<comment type="caution">
    <text evidence="12">The sequence shown here is derived from an EMBL/GenBank/DDBJ whole genome shotgun (WGS) entry which is preliminary data.</text>
</comment>
<dbReference type="RefSeq" id="WP_188889079.1">
    <property type="nucleotide sequence ID" value="NZ_BMOI01000007.1"/>
</dbReference>
<dbReference type="AlphaFoldDB" id="A0A8H9GB89"/>
<comment type="subunit">
    <text evidence="10">Homopentamer.</text>
</comment>
<dbReference type="InterPro" id="IPR019823">
    <property type="entry name" value="Mechanosensitive_channel_CS"/>
</dbReference>
<evidence type="ECO:0000256" key="6">
    <source>
        <dbReference type="ARBA" id="ARBA00022989"/>
    </source>
</evidence>
<dbReference type="GO" id="GO:0008381">
    <property type="term" value="F:mechanosensitive monoatomic ion channel activity"/>
    <property type="evidence" value="ECO:0007669"/>
    <property type="project" value="UniProtKB-UniRule"/>
</dbReference>
<organism evidence="12 13">
    <name type="scientific">Curtobacterium luteum</name>
    <dbReference type="NCBI Taxonomy" id="33881"/>
    <lineage>
        <taxon>Bacteria</taxon>
        <taxon>Bacillati</taxon>
        <taxon>Actinomycetota</taxon>
        <taxon>Actinomycetes</taxon>
        <taxon>Micrococcales</taxon>
        <taxon>Microbacteriaceae</taxon>
        <taxon>Curtobacterium</taxon>
    </lineage>
</organism>
<evidence type="ECO:0000256" key="4">
    <source>
        <dbReference type="ARBA" id="ARBA00022475"/>
    </source>
</evidence>
<evidence type="ECO:0000256" key="1">
    <source>
        <dbReference type="ARBA" id="ARBA00004651"/>
    </source>
</evidence>
<name>A0A8H9GB89_9MICO</name>
<dbReference type="InterPro" id="IPR001185">
    <property type="entry name" value="MS_channel"/>
</dbReference>
<keyword evidence="7 10" id="KW-0406">Ion transport</keyword>
<keyword evidence="8 10" id="KW-0472">Membrane</keyword>
<feature type="transmembrane region" description="Helical" evidence="10">
    <location>
        <begin position="12"/>
        <end position="38"/>
    </location>
</feature>
<reference evidence="12" key="1">
    <citation type="journal article" date="2014" name="Int. J. Syst. Evol. Microbiol.">
        <title>Complete genome sequence of Corynebacterium casei LMG S-19264T (=DSM 44701T), isolated from a smear-ripened cheese.</title>
        <authorList>
            <consortium name="US DOE Joint Genome Institute (JGI-PGF)"/>
            <person name="Walter F."/>
            <person name="Albersmeier A."/>
            <person name="Kalinowski J."/>
            <person name="Ruckert C."/>
        </authorList>
    </citation>
    <scope>NUCLEOTIDE SEQUENCE</scope>
    <source>
        <strain evidence="12">JCM 1480</strain>
    </source>
</reference>
<dbReference type="SUPFAM" id="SSF81330">
    <property type="entry name" value="Gated mechanosensitive channel"/>
    <property type="match status" value="1"/>
</dbReference>
<evidence type="ECO:0000256" key="2">
    <source>
        <dbReference type="ARBA" id="ARBA00007254"/>
    </source>
</evidence>
<dbReference type="GO" id="GO:0005886">
    <property type="term" value="C:plasma membrane"/>
    <property type="evidence" value="ECO:0007669"/>
    <property type="project" value="UniProtKB-SubCell"/>
</dbReference>
<dbReference type="InterPro" id="IPR036019">
    <property type="entry name" value="MscL_channel"/>
</dbReference>
<evidence type="ECO:0000313" key="13">
    <source>
        <dbReference type="Proteomes" id="UP000648535"/>
    </source>
</evidence>
<keyword evidence="9 10" id="KW-0407">Ion channel</keyword>
<evidence type="ECO:0000256" key="9">
    <source>
        <dbReference type="ARBA" id="ARBA00023303"/>
    </source>
</evidence>
<keyword evidence="4 10" id="KW-1003">Cell membrane</keyword>
<reference evidence="12" key="2">
    <citation type="submission" date="2020-09" db="EMBL/GenBank/DDBJ databases">
        <authorList>
            <person name="Sun Q."/>
            <person name="Ohkuma M."/>
        </authorList>
    </citation>
    <scope>NUCLEOTIDE SEQUENCE</scope>
    <source>
        <strain evidence="12">JCM 1480</strain>
    </source>
</reference>
<dbReference type="PANTHER" id="PTHR30266:SF2">
    <property type="entry name" value="LARGE-CONDUCTANCE MECHANOSENSITIVE CHANNEL"/>
    <property type="match status" value="1"/>
</dbReference>
<accession>A0A8H9GB89</accession>
<feature type="region of interest" description="Disordered" evidence="11">
    <location>
        <begin position="143"/>
        <end position="167"/>
    </location>
</feature>
<dbReference type="Proteomes" id="UP000648535">
    <property type="component" value="Unassembled WGS sequence"/>
</dbReference>
<dbReference type="PRINTS" id="PR01264">
    <property type="entry name" value="MECHCHANNEL"/>
</dbReference>
<evidence type="ECO:0000256" key="11">
    <source>
        <dbReference type="SAM" id="MobiDB-lite"/>
    </source>
</evidence>
<dbReference type="HAMAP" id="MF_00115">
    <property type="entry name" value="MscL"/>
    <property type="match status" value="1"/>
</dbReference>
<dbReference type="PROSITE" id="PS01327">
    <property type="entry name" value="MSCL"/>
    <property type="match status" value="1"/>
</dbReference>
<comment type="similarity">
    <text evidence="2 10">Belongs to the MscL family.</text>
</comment>
<dbReference type="EMBL" id="BMOI01000007">
    <property type="protein sequence ID" value="GGL00524.1"/>
    <property type="molecule type" value="Genomic_DNA"/>
</dbReference>
<sequence>MKGFKEFLLRGNVIDLAVAVVIGAAFTAIVTVIVNSIINPAIGAVFNASSLDDALKVDIPTVAGGKPATLLFGAVIGAVINFVIVAAVVYFALVLPVNHLKKVAFERVKKNEEQTPQDVPPTDVEVLLEIRDLLRSQGGAALPAGGGAHVAPSDAPEGQGIAGSTKL</sequence>
<keyword evidence="3 10" id="KW-0813">Transport</keyword>
<dbReference type="PANTHER" id="PTHR30266">
    <property type="entry name" value="MECHANOSENSITIVE CHANNEL MSCL"/>
    <property type="match status" value="1"/>
</dbReference>
<keyword evidence="6 10" id="KW-1133">Transmembrane helix</keyword>
<evidence type="ECO:0000256" key="7">
    <source>
        <dbReference type="ARBA" id="ARBA00023065"/>
    </source>
</evidence>
<evidence type="ECO:0000256" key="8">
    <source>
        <dbReference type="ARBA" id="ARBA00023136"/>
    </source>
</evidence>
<comment type="subcellular location">
    <subcellularLocation>
        <location evidence="1 10">Cell membrane</location>
        <topology evidence="1 10">Multi-pass membrane protein</topology>
    </subcellularLocation>
</comment>
<dbReference type="Pfam" id="PF01741">
    <property type="entry name" value="MscL"/>
    <property type="match status" value="1"/>
</dbReference>
<evidence type="ECO:0000256" key="3">
    <source>
        <dbReference type="ARBA" id="ARBA00022448"/>
    </source>
</evidence>
<evidence type="ECO:0000313" key="12">
    <source>
        <dbReference type="EMBL" id="GGL00524.1"/>
    </source>
</evidence>
<dbReference type="NCBIfam" id="TIGR00220">
    <property type="entry name" value="mscL"/>
    <property type="match status" value="1"/>
</dbReference>
<proteinExistence type="inferred from homology"/>
<protein>
    <recommendedName>
        <fullName evidence="10">Large-conductance mechanosensitive channel</fullName>
    </recommendedName>
</protein>
<dbReference type="InterPro" id="IPR037673">
    <property type="entry name" value="MSC/AndL"/>
</dbReference>
<feature type="transmembrane region" description="Helical" evidence="10">
    <location>
        <begin position="70"/>
        <end position="97"/>
    </location>
</feature>